<feature type="signal peptide" evidence="2">
    <location>
        <begin position="1"/>
        <end position="23"/>
    </location>
</feature>
<evidence type="ECO:0000313" key="3">
    <source>
        <dbReference type="EMBL" id="CCA19292.1"/>
    </source>
</evidence>
<dbReference type="AlphaFoldDB" id="F0WDL7"/>
<reference evidence="3" key="2">
    <citation type="submission" date="2011-02" db="EMBL/GenBank/DDBJ databases">
        <authorList>
            <person name="MacLean D."/>
        </authorList>
    </citation>
    <scope>NUCLEOTIDE SEQUENCE</scope>
</reference>
<feature type="compositionally biased region" description="Basic and acidic residues" evidence="1">
    <location>
        <begin position="146"/>
        <end position="155"/>
    </location>
</feature>
<accession>F0WDL7</accession>
<keyword evidence="2" id="KW-0732">Signal</keyword>
<name>F0WDL7_9STRA</name>
<feature type="compositionally biased region" description="Basic and acidic residues" evidence="1">
    <location>
        <begin position="212"/>
        <end position="222"/>
    </location>
</feature>
<evidence type="ECO:0000256" key="2">
    <source>
        <dbReference type="SAM" id="SignalP"/>
    </source>
</evidence>
<feature type="compositionally biased region" description="Polar residues" evidence="1">
    <location>
        <begin position="223"/>
        <end position="233"/>
    </location>
</feature>
<feature type="chain" id="PRO_5003263401" evidence="2">
    <location>
        <begin position="24"/>
        <end position="244"/>
    </location>
</feature>
<reference evidence="3" key="1">
    <citation type="journal article" date="2011" name="PLoS Biol.">
        <title>Gene gain and loss during evolution of obligate parasitism in the white rust pathogen of Arabidopsis thaliana.</title>
        <authorList>
            <person name="Kemen E."/>
            <person name="Gardiner A."/>
            <person name="Schultz-Larsen T."/>
            <person name="Kemen A.C."/>
            <person name="Balmuth A.L."/>
            <person name="Robert-Seilaniantz A."/>
            <person name="Bailey K."/>
            <person name="Holub E."/>
            <person name="Studholme D.J."/>
            <person name="Maclean D."/>
            <person name="Jones J.D."/>
        </authorList>
    </citation>
    <scope>NUCLEOTIDE SEQUENCE</scope>
</reference>
<sequence>MNISRLLATISACVMLYPKICVASPQLRRANSDSGLSSRSHRGTDSVNECDKLVPSKSANESSSKSLKLRKASSLRLISKAITCHKPNQALPNSVPPISPRPKSDSFTTDRKATVVKPLSFISLASPTKKEAVLHSSTTARPATLKTRDSKKHVPENAISTPHQQSAILNDQKEEEDSFEFPILRPEHLYSKNPQKEEEDSFEFPILSPEHLNPKNEQKEGESFTSSTTQNESWGLFGKRITKI</sequence>
<feature type="region of interest" description="Disordered" evidence="1">
    <location>
        <begin position="189"/>
        <end position="244"/>
    </location>
</feature>
<feature type="compositionally biased region" description="Low complexity" evidence="1">
    <location>
        <begin position="56"/>
        <end position="66"/>
    </location>
</feature>
<proteinExistence type="predicted"/>
<feature type="region of interest" description="Disordered" evidence="1">
    <location>
        <begin position="88"/>
        <end position="109"/>
    </location>
</feature>
<dbReference type="HOGENOM" id="CLU_1139731_0_0_1"/>
<dbReference type="EMBL" id="FR824112">
    <property type="protein sequence ID" value="CCA19292.1"/>
    <property type="molecule type" value="Genomic_DNA"/>
</dbReference>
<feature type="region of interest" description="Disordered" evidence="1">
    <location>
        <begin position="30"/>
        <end position="67"/>
    </location>
</feature>
<organism evidence="3">
    <name type="scientific">Albugo laibachii Nc14</name>
    <dbReference type="NCBI Taxonomy" id="890382"/>
    <lineage>
        <taxon>Eukaryota</taxon>
        <taxon>Sar</taxon>
        <taxon>Stramenopiles</taxon>
        <taxon>Oomycota</taxon>
        <taxon>Peronosporomycetes</taxon>
        <taxon>Albuginales</taxon>
        <taxon>Albuginaceae</taxon>
        <taxon>Albugo</taxon>
    </lineage>
</organism>
<feature type="region of interest" description="Disordered" evidence="1">
    <location>
        <begin position="133"/>
        <end position="161"/>
    </location>
</feature>
<gene>
    <name evidence="3" type="primary">AlNc14C67G4737</name>
    <name evidence="3" type="ORF">ALNC14_054350</name>
</gene>
<evidence type="ECO:0000256" key="1">
    <source>
        <dbReference type="SAM" id="MobiDB-lite"/>
    </source>
</evidence>
<protein>
    <submittedName>
        <fullName evidence="3">AlNc14C67G4737 protein</fullName>
    </submittedName>
</protein>